<feature type="active site" description="Proton donor" evidence="8">
    <location>
        <position position="139"/>
    </location>
</feature>
<gene>
    <name evidence="10" type="ORF">C9J01_08350</name>
</gene>
<evidence type="ECO:0000256" key="8">
    <source>
        <dbReference type="PIRSR" id="PIRSR608264-1"/>
    </source>
</evidence>
<feature type="active site" description="Nucleophile" evidence="8">
    <location>
        <position position="135"/>
    </location>
</feature>
<evidence type="ECO:0000256" key="5">
    <source>
        <dbReference type="ARBA" id="ARBA00029722"/>
    </source>
</evidence>
<evidence type="ECO:0000313" key="10">
    <source>
        <dbReference type="EMBL" id="PSW14437.1"/>
    </source>
</evidence>
<feature type="domain" description="GH16" evidence="9">
    <location>
        <begin position="12"/>
        <end position="257"/>
    </location>
</feature>
<dbReference type="GO" id="GO:0004553">
    <property type="term" value="F:hydrolase activity, hydrolyzing O-glycosyl compounds"/>
    <property type="evidence" value="ECO:0007669"/>
    <property type="project" value="InterPro"/>
</dbReference>
<sequence length="262" mass="30375">MLLRSLSQVTGFIVMITFSPFINAKATLEDPLTELDSTFWWKSHGWSNGFPSYTRWESEAISHSDEGMAITLSYAPNEIDEFDFQSGELRSEEFYGYGCYEVEMKPIAEPGVVSSFFLFAGPFDKPKGGNGMHNEIDIEFLGYDTNMLQINFWTNDDRYAQSHEQLVYLDFDASQDFHRYAIKWTKNSIQWFVDGSLVFTVKNSKRDPIPSARDSQLRIMMNVWATDERISNWAGEFSKDPETNLTAYYRNFRYLPLRSCSL</sequence>
<dbReference type="RefSeq" id="WP_107297680.1">
    <property type="nucleotide sequence ID" value="NZ_PYMB01000002.1"/>
</dbReference>
<comment type="caution">
    <text evidence="10">The sequence shown here is derived from an EMBL/GenBank/DDBJ whole genome shotgun (WGS) entry which is preliminary data.</text>
</comment>
<dbReference type="InterPro" id="IPR044791">
    <property type="entry name" value="Beta-glucanase/XTH"/>
</dbReference>
<evidence type="ECO:0000256" key="1">
    <source>
        <dbReference type="ARBA" id="ARBA00006865"/>
    </source>
</evidence>
<dbReference type="Gene3D" id="2.60.120.200">
    <property type="match status" value="1"/>
</dbReference>
<evidence type="ECO:0000256" key="6">
    <source>
        <dbReference type="ARBA" id="ARBA00029771"/>
    </source>
</evidence>
<dbReference type="PROSITE" id="PS51762">
    <property type="entry name" value="GH16_2"/>
    <property type="match status" value="1"/>
</dbReference>
<dbReference type="InterPro" id="IPR008264">
    <property type="entry name" value="Beta_glucanase"/>
</dbReference>
<dbReference type="PANTHER" id="PTHR31062">
    <property type="entry name" value="XYLOGLUCAN ENDOTRANSGLUCOSYLASE/HYDROLASE PROTEIN 8-RELATED"/>
    <property type="match status" value="1"/>
</dbReference>
<name>A0A2T3NHC3_9GAMM</name>
<evidence type="ECO:0000256" key="3">
    <source>
        <dbReference type="ARBA" id="ARBA00022801"/>
    </source>
</evidence>
<dbReference type="OrthoDB" id="9809583at2"/>
<dbReference type="GO" id="GO:0005975">
    <property type="term" value="P:carbohydrate metabolic process"/>
    <property type="evidence" value="ECO:0007669"/>
    <property type="project" value="InterPro"/>
</dbReference>
<reference evidence="10 11" key="1">
    <citation type="submission" date="2018-03" db="EMBL/GenBank/DDBJ databases">
        <title>Whole genome sequencing of Histamine producing bacteria.</title>
        <authorList>
            <person name="Butler K."/>
        </authorList>
    </citation>
    <scope>NUCLEOTIDE SEQUENCE [LARGE SCALE GENOMIC DNA]</scope>
    <source>
        <strain evidence="10 11">DSM 19138</strain>
    </source>
</reference>
<keyword evidence="3" id="KW-0378">Hydrolase</keyword>
<dbReference type="InterPro" id="IPR000757">
    <property type="entry name" value="Beta-glucanase-like"/>
</dbReference>
<dbReference type="AlphaFoldDB" id="A0A2T3NHC3"/>
<evidence type="ECO:0000256" key="4">
    <source>
        <dbReference type="ARBA" id="ARBA00023295"/>
    </source>
</evidence>
<evidence type="ECO:0000256" key="7">
    <source>
        <dbReference type="ARBA" id="ARBA00031665"/>
    </source>
</evidence>
<evidence type="ECO:0000313" key="11">
    <source>
        <dbReference type="Proteomes" id="UP000241346"/>
    </source>
</evidence>
<dbReference type="PRINTS" id="PR00737">
    <property type="entry name" value="GLHYDRLASE16"/>
</dbReference>
<evidence type="ECO:0000259" key="9">
    <source>
        <dbReference type="PROSITE" id="PS51762"/>
    </source>
</evidence>
<proteinExistence type="inferred from homology"/>
<dbReference type="Pfam" id="PF00722">
    <property type="entry name" value="Glyco_hydro_16"/>
    <property type="match status" value="1"/>
</dbReference>
<accession>A0A2T3NHC3</accession>
<comment type="similarity">
    <text evidence="1">Belongs to the glycosyl hydrolase 16 family.</text>
</comment>
<dbReference type="Proteomes" id="UP000241346">
    <property type="component" value="Unassembled WGS sequence"/>
</dbReference>
<dbReference type="InterPro" id="IPR013320">
    <property type="entry name" value="ConA-like_dom_sf"/>
</dbReference>
<protein>
    <recommendedName>
        <fullName evidence="2">Beta-glucanase</fullName>
    </recommendedName>
    <alternativeName>
        <fullName evidence="7">1,3-1,4-beta-D-glucan 4-glucanohydrolase</fullName>
    </alternativeName>
    <alternativeName>
        <fullName evidence="6">Endo-beta-1,3-1,4 glucanase</fullName>
    </alternativeName>
    <alternativeName>
        <fullName evidence="5">Lichenase</fullName>
    </alternativeName>
</protein>
<evidence type="ECO:0000256" key="2">
    <source>
        <dbReference type="ARBA" id="ARBA00014569"/>
    </source>
</evidence>
<dbReference type="EMBL" id="PYMB01000002">
    <property type="protein sequence ID" value="PSW14437.1"/>
    <property type="molecule type" value="Genomic_DNA"/>
</dbReference>
<organism evidence="10 11">
    <name type="scientific">Photobacterium rosenbergii</name>
    <dbReference type="NCBI Taxonomy" id="294936"/>
    <lineage>
        <taxon>Bacteria</taxon>
        <taxon>Pseudomonadati</taxon>
        <taxon>Pseudomonadota</taxon>
        <taxon>Gammaproteobacteria</taxon>
        <taxon>Vibrionales</taxon>
        <taxon>Vibrionaceae</taxon>
        <taxon>Photobacterium</taxon>
    </lineage>
</organism>
<keyword evidence="4" id="KW-0326">Glycosidase</keyword>
<dbReference type="SUPFAM" id="SSF49899">
    <property type="entry name" value="Concanavalin A-like lectins/glucanases"/>
    <property type="match status" value="1"/>
</dbReference>